<evidence type="ECO:0000256" key="6">
    <source>
        <dbReference type="ARBA" id="ARBA00022827"/>
    </source>
</evidence>
<dbReference type="InterPro" id="IPR027477">
    <property type="entry name" value="Succ_DH/fumarate_Rdtase_cat_sf"/>
</dbReference>
<dbReference type="Gene3D" id="3.90.700.10">
    <property type="entry name" value="Succinate dehydrogenase/fumarate reductase flavoprotein, catalytic domain"/>
    <property type="match status" value="1"/>
</dbReference>
<dbReference type="PROSITE" id="PS50255">
    <property type="entry name" value="CYTOCHROME_B5_2"/>
    <property type="match status" value="1"/>
</dbReference>
<evidence type="ECO:0000313" key="14">
    <source>
        <dbReference type="EMBL" id="RSH92155.1"/>
    </source>
</evidence>
<dbReference type="InterPro" id="IPR036400">
    <property type="entry name" value="Cyt_B5-like_heme/steroid_sf"/>
</dbReference>
<evidence type="ECO:0000256" key="1">
    <source>
        <dbReference type="ARBA" id="ARBA00001974"/>
    </source>
</evidence>
<keyword evidence="6" id="KW-0274">FAD</keyword>
<dbReference type="InterPro" id="IPR050315">
    <property type="entry name" value="FAD-oxidoreductase_2"/>
</dbReference>
<evidence type="ECO:0000256" key="10">
    <source>
        <dbReference type="ARBA" id="ARBA00067004"/>
    </source>
</evidence>
<dbReference type="EC" id="1.3.1.6" evidence="10"/>
<evidence type="ECO:0000256" key="8">
    <source>
        <dbReference type="ARBA" id="ARBA00023004"/>
    </source>
</evidence>
<evidence type="ECO:0000256" key="7">
    <source>
        <dbReference type="ARBA" id="ARBA00023002"/>
    </source>
</evidence>
<dbReference type="GO" id="GO:0016156">
    <property type="term" value="F:fumarate reductase (NADH) activity"/>
    <property type="evidence" value="ECO:0007669"/>
    <property type="project" value="UniProtKB-EC"/>
</dbReference>
<evidence type="ECO:0000313" key="15">
    <source>
        <dbReference type="Proteomes" id="UP000279259"/>
    </source>
</evidence>
<dbReference type="PRINTS" id="PR00363">
    <property type="entry name" value="CYTOCHROMEB5"/>
</dbReference>
<accession>A0A427YM39</accession>
<comment type="caution">
    <text evidence="14">The sequence shown here is derived from an EMBL/GenBank/DDBJ whole genome shotgun (WGS) entry which is preliminary data.</text>
</comment>
<keyword evidence="8" id="KW-0408">Iron</keyword>
<dbReference type="SUPFAM" id="SSF55856">
    <property type="entry name" value="Cytochrome b5-like heme/steroid binding domain"/>
    <property type="match status" value="1"/>
</dbReference>
<sequence>MSSKVIVVGGGLSGLSAAHTILERGGNVVLLDKNSFMGGNSTKATSGINGAGTQAQQNLGIPDTAAKFFADTKKSARELARDDLIHVLTYQSGDAVNWLVEKFNLDLSKVSRLGGHSEKRTHRGGQQFPGMTITYALMEKVGPDRVRVLGVDAFLVLTPRTLHQDSRPCRGQGPPSEFEPSDVLPPNCLYAGTLHSWALHSCMLPTPVILEDLAESTPDRVKILKKARVTKCIKEGDKVVGVEYEKDGKHYTEHGIVILATGGYAADFTADSLLKKFRPEYYDLPTTNGDHCTGDGHKMAMLVGAKGIDMEKVQVHPTGLVDPKEPNAKVKFLAAEALRGVGGLLIDSTGNRFVDELQHRDFVTGKMWENNKFPVRLVLNSTSSKEIEWHCKHYVGRGLMKRFNNGNELAKEIGVSPEVLKKTFDDHNRYAKNPGTDPFGKKFFAGGDFKMDDVYHVALMTPVLHYTMGGLEIGTDSAVHDASSKPIPGLFACGELAGGVHGANRLGGSSLLGCVVFGRVAGASACAFQLSQLANERAANRVANVANHLLETRIRIDPSSHNVNLQFSWDGTGAGQAIQAQSTESVPAESGPAKSGDKTAAQVEQEKLPEPKAKKEGKAGGEYTKEEVAKHNKEDDCWVIIDGQVLDVTNFLNDHPGGAKAILLYAGRDATEEFNMIHPPNAISKYAPDTVIGKLKA</sequence>
<dbReference type="InterPro" id="IPR018506">
    <property type="entry name" value="Cyt_B5_heme-BS"/>
</dbReference>
<dbReference type="Proteomes" id="UP000279259">
    <property type="component" value="Unassembled WGS sequence"/>
</dbReference>
<keyword evidence="3" id="KW-0349">Heme</keyword>
<dbReference type="InterPro" id="IPR001199">
    <property type="entry name" value="Cyt_B5-like_heme/steroid-bd"/>
</dbReference>
<dbReference type="FunFam" id="3.90.700.10:FF:000007">
    <property type="entry name" value="NADH-dependent fumarate reductase"/>
    <property type="match status" value="1"/>
</dbReference>
<keyword evidence="5" id="KW-0479">Metal-binding</keyword>
<dbReference type="GO" id="GO:0046872">
    <property type="term" value="F:metal ion binding"/>
    <property type="evidence" value="ECO:0007669"/>
    <property type="project" value="UniProtKB-KW"/>
</dbReference>
<evidence type="ECO:0000256" key="3">
    <source>
        <dbReference type="ARBA" id="ARBA00022617"/>
    </source>
</evidence>
<dbReference type="PROSITE" id="PS00191">
    <property type="entry name" value="CYTOCHROME_B5_1"/>
    <property type="match status" value="1"/>
</dbReference>
<comment type="catalytic activity">
    <reaction evidence="9">
        <text>succinate + NAD(+) = fumarate + NADH + H(+)</text>
        <dbReference type="Rhea" id="RHEA:18281"/>
        <dbReference type="ChEBI" id="CHEBI:15378"/>
        <dbReference type="ChEBI" id="CHEBI:29806"/>
        <dbReference type="ChEBI" id="CHEBI:30031"/>
        <dbReference type="ChEBI" id="CHEBI:57540"/>
        <dbReference type="ChEBI" id="CHEBI:57945"/>
        <dbReference type="EC" id="1.3.1.6"/>
    </reaction>
</comment>
<dbReference type="SMART" id="SM01117">
    <property type="entry name" value="Cyt-b5"/>
    <property type="match status" value="1"/>
</dbReference>
<name>A0A427YM39_9TREE</name>
<evidence type="ECO:0000256" key="5">
    <source>
        <dbReference type="ARBA" id="ARBA00022723"/>
    </source>
</evidence>
<organism evidence="14 15">
    <name type="scientific">Saitozyma podzolica</name>
    <dbReference type="NCBI Taxonomy" id="1890683"/>
    <lineage>
        <taxon>Eukaryota</taxon>
        <taxon>Fungi</taxon>
        <taxon>Dikarya</taxon>
        <taxon>Basidiomycota</taxon>
        <taxon>Agaricomycotina</taxon>
        <taxon>Tremellomycetes</taxon>
        <taxon>Tremellales</taxon>
        <taxon>Trimorphomycetaceae</taxon>
        <taxon>Saitozyma</taxon>
    </lineage>
</organism>
<protein>
    <recommendedName>
        <fullName evidence="10">fumarate reductase (NADH)</fullName>
        <ecNumber evidence="10">1.3.1.6</ecNumber>
    </recommendedName>
    <alternativeName>
        <fullName evidence="11">NADH-dependent fumarate reductase</fullName>
    </alternativeName>
</protein>
<comment type="similarity">
    <text evidence="2">Belongs to the FAD-dependent oxidoreductase 2 family. FRD/SDH subfamily.</text>
</comment>
<dbReference type="InterPro" id="IPR036188">
    <property type="entry name" value="FAD/NAD-bd_sf"/>
</dbReference>
<evidence type="ECO:0000256" key="12">
    <source>
        <dbReference type="SAM" id="MobiDB-lite"/>
    </source>
</evidence>
<evidence type="ECO:0000256" key="2">
    <source>
        <dbReference type="ARBA" id="ARBA00008040"/>
    </source>
</evidence>
<dbReference type="SUPFAM" id="SSF51905">
    <property type="entry name" value="FAD/NAD(P)-binding domain"/>
    <property type="match status" value="1"/>
</dbReference>
<dbReference type="Gene3D" id="3.10.120.10">
    <property type="entry name" value="Cytochrome b5-like heme/steroid binding domain"/>
    <property type="match status" value="1"/>
</dbReference>
<feature type="domain" description="Cytochrome b5 heme-binding" evidence="13">
    <location>
        <begin position="620"/>
        <end position="696"/>
    </location>
</feature>
<comment type="cofactor">
    <cofactor evidence="1">
        <name>FAD</name>
        <dbReference type="ChEBI" id="CHEBI:57692"/>
    </cofactor>
</comment>
<dbReference type="Pfam" id="PF00890">
    <property type="entry name" value="FAD_binding_2"/>
    <property type="match status" value="1"/>
</dbReference>
<dbReference type="EMBL" id="RSCD01000006">
    <property type="protein sequence ID" value="RSH92155.1"/>
    <property type="molecule type" value="Genomic_DNA"/>
</dbReference>
<reference evidence="14 15" key="1">
    <citation type="submission" date="2018-11" db="EMBL/GenBank/DDBJ databases">
        <title>Genome sequence of Saitozyma podzolica DSM 27192.</title>
        <authorList>
            <person name="Aliyu H."/>
            <person name="Gorte O."/>
            <person name="Ochsenreither K."/>
        </authorList>
    </citation>
    <scope>NUCLEOTIDE SEQUENCE [LARGE SCALE GENOMIC DNA]</scope>
    <source>
        <strain evidence="14 15">DSM 27192</strain>
    </source>
</reference>
<dbReference type="AlphaFoldDB" id="A0A427YM39"/>
<feature type="region of interest" description="Disordered" evidence="12">
    <location>
        <begin position="576"/>
        <end position="627"/>
    </location>
</feature>
<dbReference type="InterPro" id="IPR003953">
    <property type="entry name" value="FAD-dep_OxRdtase_2_FAD-bd"/>
</dbReference>
<keyword evidence="7" id="KW-0560">Oxidoreductase</keyword>
<dbReference type="PANTHER" id="PTHR43400:SF1">
    <property type="entry name" value="FUMARATE REDUCTASE"/>
    <property type="match status" value="1"/>
</dbReference>
<keyword evidence="4" id="KW-0285">Flavoprotein</keyword>
<dbReference type="PANTHER" id="PTHR43400">
    <property type="entry name" value="FUMARATE REDUCTASE"/>
    <property type="match status" value="1"/>
</dbReference>
<dbReference type="FunFam" id="3.10.120.10:FF:000007">
    <property type="entry name" value="Sulfite oxidase, mitochondrial"/>
    <property type="match status" value="1"/>
</dbReference>
<proteinExistence type="inferred from homology"/>
<dbReference type="SUPFAM" id="SSF56425">
    <property type="entry name" value="Succinate dehydrogenase/fumarate reductase flavoprotein, catalytic domain"/>
    <property type="match status" value="1"/>
</dbReference>
<evidence type="ECO:0000259" key="13">
    <source>
        <dbReference type="PROSITE" id="PS50255"/>
    </source>
</evidence>
<evidence type="ECO:0000256" key="4">
    <source>
        <dbReference type="ARBA" id="ARBA00022630"/>
    </source>
</evidence>
<dbReference type="Gene3D" id="3.50.50.60">
    <property type="entry name" value="FAD/NAD(P)-binding domain"/>
    <property type="match status" value="3"/>
</dbReference>
<feature type="compositionally biased region" description="Basic and acidic residues" evidence="12">
    <location>
        <begin position="604"/>
        <end position="627"/>
    </location>
</feature>
<evidence type="ECO:0000256" key="9">
    <source>
        <dbReference type="ARBA" id="ARBA00050832"/>
    </source>
</evidence>
<keyword evidence="15" id="KW-1185">Reference proteome</keyword>
<dbReference type="Pfam" id="PF00173">
    <property type="entry name" value="Cyt-b5"/>
    <property type="match status" value="1"/>
</dbReference>
<dbReference type="STRING" id="1890683.A0A427YM39"/>
<dbReference type="OrthoDB" id="10254877at2759"/>
<dbReference type="GO" id="GO:0020037">
    <property type="term" value="F:heme binding"/>
    <property type="evidence" value="ECO:0007669"/>
    <property type="project" value="InterPro"/>
</dbReference>
<gene>
    <name evidence="14" type="ORF">EHS25_008570</name>
</gene>
<evidence type="ECO:0000256" key="11">
    <source>
        <dbReference type="ARBA" id="ARBA00077246"/>
    </source>
</evidence>